<evidence type="ECO:0000313" key="3">
    <source>
        <dbReference type="Proteomes" id="UP000070076"/>
    </source>
</evidence>
<keyword evidence="3" id="KW-1185">Reference proteome</keyword>
<dbReference type="SUPFAM" id="SSF52374">
    <property type="entry name" value="Nucleotidylyl transferase"/>
    <property type="match status" value="1"/>
</dbReference>
<sequence length="115" mass="13238">VFETAKSELAKLRDDNQEYQEILENLIVSGGHTVEEQKKEGGSPDECIIYSLYVYHLMPDDEELLELRKACESGKLICGDCKKKAIKFLNKFLKNHKKNRKSVKKKIGKIIEDHS</sequence>
<name>A0A133VCJ4_9EURY</name>
<dbReference type="Proteomes" id="UP000070076">
    <property type="component" value="Unassembled WGS sequence"/>
</dbReference>
<dbReference type="GO" id="GO:0006436">
    <property type="term" value="P:tryptophanyl-tRNA aminoacylation"/>
    <property type="evidence" value="ECO:0007669"/>
    <property type="project" value="TreeGrafter"/>
</dbReference>
<comment type="caution">
    <text evidence="2">The sequence shown here is derived from an EMBL/GenBank/DDBJ whole genome shotgun (WGS) entry which is preliminary data.</text>
</comment>
<protein>
    <recommendedName>
        <fullName evidence="4">Tryptophan--tRNA ligase</fullName>
    </recommendedName>
</protein>
<dbReference type="PANTHER" id="PTHR10055">
    <property type="entry name" value="TRYPTOPHANYL-TRNA SYNTHETASE"/>
    <property type="match status" value="1"/>
</dbReference>
<keyword evidence="1" id="KW-0175">Coiled coil</keyword>
<dbReference type="GO" id="GO:0004830">
    <property type="term" value="F:tryptophan-tRNA ligase activity"/>
    <property type="evidence" value="ECO:0007669"/>
    <property type="project" value="TreeGrafter"/>
</dbReference>
<gene>
    <name evidence="2" type="ORF">AKJ48_03340</name>
</gene>
<dbReference type="Gene3D" id="1.10.240.10">
    <property type="entry name" value="Tyrosyl-Transfer RNA Synthetase"/>
    <property type="match status" value="1"/>
</dbReference>
<dbReference type="PANTHER" id="PTHR10055:SF5">
    <property type="entry name" value="TRYPTOPHAN--TRNA LIGASE"/>
    <property type="match status" value="1"/>
</dbReference>
<reference evidence="2 3" key="1">
    <citation type="journal article" date="2016" name="Sci. Rep.">
        <title>Metabolic traits of an uncultured archaeal lineage -MSBL1- from brine pools of the Red Sea.</title>
        <authorList>
            <person name="Mwirichia R."/>
            <person name="Alam I."/>
            <person name="Rashid M."/>
            <person name="Vinu M."/>
            <person name="Ba-Alawi W."/>
            <person name="Anthony Kamau A."/>
            <person name="Kamanda Ngugi D."/>
            <person name="Goker M."/>
            <person name="Klenk H.P."/>
            <person name="Bajic V."/>
            <person name="Stingl U."/>
        </authorList>
    </citation>
    <scope>NUCLEOTIDE SEQUENCE [LARGE SCALE GENOMIC DNA]</scope>
    <source>
        <strain evidence="2">SCGC-AAA261O19</strain>
    </source>
</reference>
<proteinExistence type="predicted"/>
<feature type="coiled-coil region" evidence="1">
    <location>
        <begin position="2"/>
        <end position="29"/>
    </location>
</feature>
<dbReference type="AlphaFoldDB" id="A0A133VCJ4"/>
<evidence type="ECO:0000256" key="1">
    <source>
        <dbReference type="SAM" id="Coils"/>
    </source>
</evidence>
<feature type="non-terminal residue" evidence="2">
    <location>
        <position position="1"/>
    </location>
</feature>
<evidence type="ECO:0000313" key="2">
    <source>
        <dbReference type="EMBL" id="KXB04147.1"/>
    </source>
</evidence>
<organism evidence="2 3">
    <name type="scientific">candidate division MSBL1 archaeon SCGC-AAA261O19</name>
    <dbReference type="NCBI Taxonomy" id="1698277"/>
    <lineage>
        <taxon>Archaea</taxon>
        <taxon>Methanobacteriati</taxon>
        <taxon>Methanobacteriota</taxon>
        <taxon>candidate division MSBL1</taxon>
    </lineage>
</organism>
<evidence type="ECO:0008006" key="4">
    <source>
        <dbReference type="Google" id="ProtNLM"/>
    </source>
</evidence>
<accession>A0A133VCJ4</accession>
<dbReference type="GO" id="GO:0005737">
    <property type="term" value="C:cytoplasm"/>
    <property type="evidence" value="ECO:0007669"/>
    <property type="project" value="TreeGrafter"/>
</dbReference>
<dbReference type="EMBL" id="LHYB01000048">
    <property type="protein sequence ID" value="KXB04147.1"/>
    <property type="molecule type" value="Genomic_DNA"/>
</dbReference>